<dbReference type="Gene3D" id="2.60.40.3960">
    <property type="entry name" value="Velvet domain"/>
    <property type="match status" value="1"/>
</dbReference>
<dbReference type="Proteomes" id="UP000772434">
    <property type="component" value="Unassembled WGS sequence"/>
</dbReference>
<evidence type="ECO:0000256" key="4">
    <source>
        <dbReference type="ARBA" id="ARBA00023242"/>
    </source>
</evidence>
<comment type="caution">
    <text evidence="6">The sequence shown here is derived from an EMBL/GenBank/DDBJ whole genome shotgun (WGS) entry which is preliminary data.</text>
</comment>
<protein>
    <submittedName>
        <fullName evidence="6">Velvet factor-domain-containing protein</fullName>
    </submittedName>
</protein>
<accession>A0A9P5QA60</accession>
<dbReference type="InterPro" id="IPR021740">
    <property type="entry name" value="Velvet"/>
</dbReference>
<gene>
    <name evidence="6" type="ORF">BDP27DRAFT_334144</name>
</gene>
<dbReference type="PANTHER" id="PTHR33572:SF3">
    <property type="entry name" value="VELVET COMPLEX SUBUNIT B"/>
    <property type="match status" value="1"/>
</dbReference>
<keyword evidence="2" id="KW-0805">Transcription regulation</keyword>
<keyword evidence="7" id="KW-1185">Reference proteome</keyword>
<dbReference type="OrthoDB" id="5599552at2759"/>
<dbReference type="PROSITE" id="PS51821">
    <property type="entry name" value="VELVET"/>
    <property type="match status" value="1"/>
</dbReference>
<name>A0A9P5QA60_9AGAR</name>
<dbReference type="Pfam" id="PF11754">
    <property type="entry name" value="Velvet"/>
    <property type="match status" value="1"/>
</dbReference>
<evidence type="ECO:0000313" key="7">
    <source>
        <dbReference type="Proteomes" id="UP000772434"/>
    </source>
</evidence>
<evidence type="ECO:0000313" key="6">
    <source>
        <dbReference type="EMBL" id="KAF9077964.1"/>
    </source>
</evidence>
<dbReference type="GO" id="GO:0005634">
    <property type="term" value="C:nucleus"/>
    <property type="evidence" value="ECO:0007669"/>
    <property type="project" value="UniProtKB-SubCell"/>
</dbReference>
<keyword evidence="4" id="KW-0539">Nucleus</keyword>
<reference evidence="6" key="1">
    <citation type="submission" date="2020-11" db="EMBL/GenBank/DDBJ databases">
        <authorList>
            <consortium name="DOE Joint Genome Institute"/>
            <person name="Ahrendt S."/>
            <person name="Riley R."/>
            <person name="Andreopoulos W."/>
            <person name="Labutti K."/>
            <person name="Pangilinan J."/>
            <person name="Ruiz-Duenas F.J."/>
            <person name="Barrasa J.M."/>
            <person name="Sanchez-Garcia M."/>
            <person name="Camarero S."/>
            <person name="Miyauchi S."/>
            <person name="Serrano A."/>
            <person name="Linde D."/>
            <person name="Babiker R."/>
            <person name="Drula E."/>
            <person name="Ayuso-Fernandez I."/>
            <person name="Pacheco R."/>
            <person name="Padilla G."/>
            <person name="Ferreira P."/>
            <person name="Barriuso J."/>
            <person name="Kellner H."/>
            <person name="Castanera R."/>
            <person name="Alfaro M."/>
            <person name="Ramirez L."/>
            <person name="Pisabarro A.G."/>
            <person name="Kuo A."/>
            <person name="Tritt A."/>
            <person name="Lipzen A."/>
            <person name="He G."/>
            <person name="Yan M."/>
            <person name="Ng V."/>
            <person name="Cullen D."/>
            <person name="Martin F."/>
            <person name="Rosso M.-N."/>
            <person name="Henrissat B."/>
            <person name="Hibbett D."/>
            <person name="Martinez A.T."/>
            <person name="Grigoriev I.V."/>
        </authorList>
    </citation>
    <scope>NUCLEOTIDE SEQUENCE</scope>
    <source>
        <strain evidence="6">AH 40177</strain>
    </source>
</reference>
<organism evidence="6 7">
    <name type="scientific">Rhodocollybia butyracea</name>
    <dbReference type="NCBI Taxonomy" id="206335"/>
    <lineage>
        <taxon>Eukaryota</taxon>
        <taxon>Fungi</taxon>
        <taxon>Dikarya</taxon>
        <taxon>Basidiomycota</taxon>
        <taxon>Agaricomycotina</taxon>
        <taxon>Agaricomycetes</taxon>
        <taxon>Agaricomycetidae</taxon>
        <taxon>Agaricales</taxon>
        <taxon>Marasmiineae</taxon>
        <taxon>Omphalotaceae</taxon>
        <taxon>Rhodocollybia</taxon>
    </lineage>
</organism>
<keyword evidence="3" id="KW-0804">Transcription</keyword>
<evidence type="ECO:0000259" key="5">
    <source>
        <dbReference type="PROSITE" id="PS51821"/>
    </source>
</evidence>
<evidence type="ECO:0000256" key="2">
    <source>
        <dbReference type="ARBA" id="ARBA00023015"/>
    </source>
</evidence>
<evidence type="ECO:0000256" key="1">
    <source>
        <dbReference type="ARBA" id="ARBA00004123"/>
    </source>
</evidence>
<dbReference type="EMBL" id="JADNRY010000002">
    <property type="protein sequence ID" value="KAF9077964.1"/>
    <property type="molecule type" value="Genomic_DNA"/>
</dbReference>
<evidence type="ECO:0000256" key="3">
    <source>
        <dbReference type="ARBA" id="ARBA00023163"/>
    </source>
</evidence>
<comment type="subcellular location">
    <subcellularLocation>
        <location evidence="1">Nucleus</location>
    </subcellularLocation>
</comment>
<dbReference type="InterPro" id="IPR038491">
    <property type="entry name" value="Velvet_dom_sf"/>
</dbReference>
<dbReference type="AlphaFoldDB" id="A0A9P5QA60"/>
<dbReference type="InterPro" id="IPR037525">
    <property type="entry name" value="Velvet_dom"/>
</dbReference>
<sequence>MSAPLYPTLHFPFDGPKGPNSTIVTRPVDETVYPIGEFLTNQPICFEAGQWKERTIRAELTELQHADRVRKYAEVDRRTLDPPPVVALRLYETFEAGYYCEEREITDYEDIQLIGLICAVELVPVSEPHCSQMIPAVSKSRAELIPRSSLKLPVNPRGRHSPVSYPNANLMFFDEFGDDAASNRIYEASNDYSLYTTSTSSACKYEYSAAEYDITPSVAQIAELTDTTLIGSKVVQPHLIDIDNQKTLLFVFSDLSVRELGLFKLRYKFFDLFSSTPGNPCKIIQAECTGGTFRVFSTKDFPGLCVSTPLTKVCFFTDDVLII</sequence>
<dbReference type="PANTHER" id="PTHR33572">
    <property type="entry name" value="SPORE DEVELOPMENT REGULATOR VOSA"/>
    <property type="match status" value="1"/>
</dbReference>
<proteinExistence type="predicted"/>
<feature type="domain" description="Velvet" evidence="5">
    <location>
        <begin position="53"/>
        <end position="323"/>
    </location>
</feature>